<feature type="transmembrane region" description="Helical" evidence="6">
    <location>
        <begin position="45"/>
        <end position="63"/>
    </location>
</feature>
<evidence type="ECO:0000313" key="8">
    <source>
        <dbReference type="Proteomes" id="UP000010366"/>
    </source>
</evidence>
<dbReference type="STRING" id="1173020.Cha6605_3889"/>
<reference evidence="7 8" key="1">
    <citation type="submission" date="2012-05" db="EMBL/GenBank/DDBJ databases">
        <title>Finished chromosome of genome of Chamaesiphon sp. PCC 6605.</title>
        <authorList>
            <consortium name="US DOE Joint Genome Institute"/>
            <person name="Gugger M."/>
            <person name="Coursin T."/>
            <person name="Rippka R."/>
            <person name="Tandeau De Marsac N."/>
            <person name="Huntemann M."/>
            <person name="Wei C.-L."/>
            <person name="Han J."/>
            <person name="Detter J.C."/>
            <person name="Han C."/>
            <person name="Tapia R."/>
            <person name="Chen A."/>
            <person name="Kyrpides N."/>
            <person name="Mavromatis K."/>
            <person name="Markowitz V."/>
            <person name="Szeto E."/>
            <person name="Ivanova N."/>
            <person name="Pagani I."/>
            <person name="Pati A."/>
            <person name="Goodwin L."/>
            <person name="Nordberg H.P."/>
            <person name="Cantor M.N."/>
            <person name="Hua S.X."/>
            <person name="Woyke T."/>
            <person name="Kerfeld C.A."/>
        </authorList>
    </citation>
    <scope>NUCLEOTIDE SEQUENCE [LARGE SCALE GENOMIC DNA]</scope>
    <source>
        <strain evidence="8">ATCC 27169 / PCC 6605</strain>
    </source>
</reference>
<feature type="transmembrane region" description="Helical" evidence="6">
    <location>
        <begin position="165"/>
        <end position="190"/>
    </location>
</feature>
<feature type="transmembrane region" description="Helical" evidence="6">
    <location>
        <begin position="240"/>
        <end position="266"/>
    </location>
</feature>
<dbReference type="eggNOG" id="COG0628">
    <property type="taxonomic scope" value="Bacteria"/>
</dbReference>
<keyword evidence="5 6" id="KW-0472">Membrane</keyword>
<dbReference type="AlphaFoldDB" id="K9UID2"/>
<evidence type="ECO:0000256" key="3">
    <source>
        <dbReference type="ARBA" id="ARBA00022692"/>
    </source>
</evidence>
<dbReference type="GO" id="GO:0055085">
    <property type="term" value="P:transmembrane transport"/>
    <property type="evidence" value="ECO:0007669"/>
    <property type="project" value="TreeGrafter"/>
</dbReference>
<dbReference type="PANTHER" id="PTHR21716:SF66">
    <property type="entry name" value="TRANSPORT PROTEIN SLL0063-RELATED"/>
    <property type="match status" value="1"/>
</dbReference>
<feature type="transmembrane region" description="Helical" evidence="6">
    <location>
        <begin position="211"/>
        <end position="234"/>
    </location>
</feature>
<evidence type="ECO:0000313" key="7">
    <source>
        <dbReference type="EMBL" id="AFY94857.1"/>
    </source>
</evidence>
<feature type="transmembrane region" description="Helical" evidence="6">
    <location>
        <begin position="310"/>
        <end position="341"/>
    </location>
</feature>
<gene>
    <name evidence="7" type="ORF">Cha6605_3889</name>
</gene>
<dbReference type="HOGENOM" id="CLU_031275_8_1_3"/>
<feature type="transmembrane region" description="Helical" evidence="6">
    <location>
        <begin position="21"/>
        <end position="39"/>
    </location>
</feature>
<protein>
    <submittedName>
        <fullName evidence="7">Putative permease</fullName>
    </submittedName>
</protein>
<dbReference type="GO" id="GO:0016020">
    <property type="term" value="C:membrane"/>
    <property type="evidence" value="ECO:0007669"/>
    <property type="project" value="UniProtKB-SubCell"/>
</dbReference>
<evidence type="ECO:0000256" key="1">
    <source>
        <dbReference type="ARBA" id="ARBA00004141"/>
    </source>
</evidence>
<comment type="similarity">
    <text evidence="2">Belongs to the autoinducer-2 exporter (AI-2E) (TC 2.A.86) family.</text>
</comment>
<keyword evidence="8" id="KW-1185">Reference proteome</keyword>
<proteinExistence type="inferred from homology"/>
<dbReference type="PANTHER" id="PTHR21716">
    <property type="entry name" value="TRANSMEMBRANE PROTEIN"/>
    <property type="match status" value="1"/>
</dbReference>
<name>K9UID2_CHAP6</name>
<evidence type="ECO:0000256" key="5">
    <source>
        <dbReference type="ARBA" id="ARBA00023136"/>
    </source>
</evidence>
<evidence type="ECO:0000256" key="2">
    <source>
        <dbReference type="ARBA" id="ARBA00009773"/>
    </source>
</evidence>
<organism evidence="7 8">
    <name type="scientific">Chamaesiphon minutus (strain ATCC 27169 / PCC 6605)</name>
    <dbReference type="NCBI Taxonomy" id="1173020"/>
    <lineage>
        <taxon>Bacteria</taxon>
        <taxon>Bacillati</taxon>
        <taxon>Cyanobacteriota</taxon>
        <taxon>Cyanophyceae</taxon>
        <taxon>Gomontiellales</taxon>
        <taxon>Chamaesiphonaceae</taxon>
        <taxon>Chamaesiphon</taxon>
    </lineage>
</organism>
<keyword evidence="3 6" id="KW-0812">Transmembrane</keyword>
<feature type="transmembrane region" description="Helical" evidence="6">
    <location>
        <begin position="75"/>
        <end position="98"/>
    </location>
</feature>
<evidence type="ECO:0000256" key="6">
    <source>
        <dbReference type="SAM" id="Phobius"/>
    </source>
</evidence>
<dbReference type="Pfam" id="PF01594">
    <property type="entry name" value="AI-2E_transport"/>
    <property type="match status" value="1"/>
</dbReference>
<dbReference type="Proteomes" id="UP000010366">
    <property type="component" value="Chromosome"/>
</dbReference>
<dbReference type="OrthoDB" id="505911at2"/>
<comment type="subcellular location">
    <subcellularLocation>
        <location evidence="1">Membrane</location>
        <topology evidence="1">Multi-pass membrane protein</topology>
    </subcellularLocation>
</comment>
<dbReference type="PATRIC" id="fig|1173020.3.peg.4453"/>
<dbReference type="EMBL" id="CP003600">
    <property type="protein sequence ID" value="AFY94857.1"/>
    <property type="molecule type" value="Genomic_DNA"/>
</dbReference>
<accession>K9UID2</accession>
<sequence length="349" mass="38465">MKNEPESPTHRHLGHQVSTNTLVRFLLFFGAGWAGVTLFQYFEYVIFVFAFSSILALLLNYPLSYLQRFVSRNIALGIVFALSLLAIVVLAIAIGLTLSNQIQQLAALLLQSFSRADNPLDRLQSTLANANIKLDLEAISAQIRTAFEFGLNWAVNSVPVLLQNYVTFIIVIVIAFFMLIDGAKLWQLVLKLIPERHRSRVAIAVQKNFVGFLRGQLLISFLLSVATFIVFVLFQVPFSFLLAVTIGVFDLIPGIGATLGVSFVCLIILVQNGWLMALKVFAICVILQQLQDNFVSPRVMQSTVHLNPVVVFFALLVGTRVSGVLGVFLSIPIAGVIVSLLEIEEAQGS</sequence>
<dbReference type="KEGG" id="cmp:Cha6605_3889"/>
<dbReference type="InterPro" id="IPR002549">
    <property type="entry name" value="AI-2E-like"/>
</dbReference>
<keyword evidence="4 6" id="KW-1133">Transmembrane helix</keyword>
<evidence type="ECO:0000256" key="4">
    <source>
        <dbReference type="ARBA" id="ARBA00022989"/>
    </source>
</evidence>